<evidence type="ECO:0000256" key="2">
    <source>
        <dbReference type="SAM" id="Phobius"/>
    </source>
</evidence>
<dbReference type="EMBL" id="FJ664268">
    <property type="protein sequence ID" value="ACN50184.1"/>
    <property type="molecule type" value="mRNA"/>
</dbReference>
<protein>
    <submittedName>
        <fullName evidence="3">Clathrin-coat assembly protein-like protein</fullName>
    </submittedName>
</protein>
<dbReference type="PANTHER" id="PTHR34949">
    <property type="entry name" value="OS05G0443700 PROTEIN"/>
    <property type="match status" value="1"/>
</dbReference>
<accession>C0L7E6</accession>
<evidence type="ECO:0000313" key="3">
    <source>
        <dbReference type="EMBL" id="ACN50184.1"/>
    </source>
</evidence>
<proteinExistence type="evidence at transcript level"/>
<reference evidence="3" key="1">
    <citation type="journal article" date="2011" name="J. Agric. Food Chem.">
        <title>Identification and characterization of genes differentially expressed in cherimoya (Annona cherimola Mill) after exposure to chilling injury conditions.</title>
        <authorList>
            <person name="Gonzalez-Aguero M."/>
            <person name="Cifuentes-Esquivel N."/>
            <person name="Ibanez-Carrasco F."/>
            <person name="Gudenschwager O."/>
            <person name="Campos-Vargas R."/>
            <person name="Defilippi B.G."/>
        </authorList>
    </citation>
    <scope>NUCLEOTIDE SEQUENCE</scope>
</reference>
<dbReference type="AlphaFoldDB" id="C0L7E6"/>
<dbReference type="PANTHER" id="PTHR34949:SF3">
    <property type="entry name" value="OS08G0244100 PROTEIN"/>
    <property type="match status" value="1"/>
</dbReference>
<organism evidence="3">
    <name type="scientific">Annona cherimola</name>
    <name type="common">Custard apple</name>
    <name type="synonym">Cherimoya</name>
    <dbReference type="NCBI Taxonomy" id="49314"/>
    <lineage>
        <taxon>Eukaryota</taxon>
        <taxon>Viridiplantae</taxon>
        <taxon>Streptophyta</taxon>
        <taxon>Embryophyta</taxon>
        <taxon>Tracheophyta</taxon>
        <taxon>Spermatophyta</taxon>
        <taxon>Magnoliopsida</taxon>
        <taxon>Magnoliidae</taxon>
        <taxon>Magnoliales</taxon>
        <taxon>Annonaceae</taxon>
        <taxon>Annonoideae</taxon>
        <taxon>Annoneae</taxon>
        <taxon>Annona</taxon>
    </lineage>
</organism>
<feature type="region of interest" description="Disordered" evidence="1">
    <location>
        <begin position="13"/>
        <end position="39"/>
    </location>
</feature>
<sequence length="191" mass="21533">MINKDSKYIVELEADQKKDDVQNHGEESNGSTRTWSSPDMGSWKIVIADEDTQRKSLETKPETQAHAFGICGLITSVESTTKSKWLRNNFRKVKGNEDLLPNKVSNYLNSGGITRVAQGIRMLTERSRNCFSSCEGDSNVSRVKQLFGRVGGFKRQAQGIQYYPQFGRSLQIIIIIMLTIFITAPFVVYSN</sequence>
<gene>
    <name evidence="3" type="primary">CCAP</name>
</gene>
<feature type="transmembrane region" description="Helical" evidence="2">
    <location>
        <begin position="170"/>
        <end position="189"/>
    </location>
</feature>
<keyword evidence="2" id="KW-0472">Membrane</keyword>
<feature type="compositionally biased region" description="Basic and acidic residues" evidence="1">
    <location>
        <begin position="13"/>
        <end position="27"/>
    </location>
</feature>
<name>C0L7E6_ANNCH</name>
<keyword evidence="2" id="KW-0812">Transmembrane</keyword>
<keyword evidence="2" id="KW-1133">Transmembrane helix</keyword>
<feature type="compositionally biased region" description="Polar residues" evidence="1">
    <location>
        <begin position="28"/>
        <end position="39"/>
    </location>
</feature>
<evidence type="ECO:0000256" key="1">
    <source>
        <dbReference type="SAM" id="MobiDB-lite"/>
    </source>
</evidence>